<gene>
    <name evidence="2" type="ORF">GEV33_005447</name>
</gene>
<evidence type="ECO:0008006" key="4">
    <source>
        <dbReference type="Google" id="ProtNLM"/>
    </source>
</evidence>
<comment type="caution">
    <text evidence="2">The sequence shown here is derived from an EMBL/GenBank/DDBJ whole genome shotgun (WGS) entry which is preliminary data.</text>
</comment>
<dbReference type="Proteomes" id="UP000719412">
    <property type="component" value="Unassembled WGS sequence"/>
</dbReference>
<evidence type="ECO:0000313" key="3">
    <source>
        <dbReference type="Proteomes" id="UP000719412"/>
    </source>
</evidence>
<feature type="region of interest" description="Disordered" evidence="1">
    <location>
        <begin position="193"/>
        <end position="217"/>
    </location>
</feature>
<accession>A0A8J6LCN1</accession>
<name>A0A8J6LCN1_TENMO</name>
<reference evidence="2" key="1">
    <citation type="journal article" date="2020" name="J Insects Food Feed">
        <title>The yellow mealworm (Tenebrio molitor) genome: a resource for the emerging insects as food and feed industry.</title>
        <authorList>
            <person name="Eriksson T."/>
            <person name="Andere A."/>
            <person name="Kelstrup H."/>
            <person name="Emery V."/>
            <person name="Picard C."/>
        </authorList>
    </citation>
    <scope>NUCLEOTIDE SEQUENCE</scope>
    <source>
        <strain evidence="2">Stoneville</strain>
        <tissue evidence="2">Whole head</tissue>
    </source>
</reference>
<feature type="compositionally biased region" description="Polar residues" evidence="1">
    <location>
        <begin position="202"/>
        <end position="217"/>
    </location>
</feature>
<protein>
    <recommendedName>
        <fullName evidence="4">Retrotransposon gag domain-containing protein</fullName>
    </recommendedName>
</protein>
<reference evidence="2" key="2">
    <citation type="submission" date="2021-08" db="EMBL/GenBank/DDBJ databases">
        <authorList>
            <person name="Eriksson T."/>
        </authorList>
    </citation>
    <scope>NUCLEOTIDE SEQUENCE</scope>
    <source>
        <strain evidence="2">Stoneville</strain>
        <tissue evidence="2">Whole head</tissue>
    </source>
</reference>
<sequence length="272" mass="30793">MASISEAIVRGMQEVAGKLQKANEGRSVSMHTSLIKNIVAEFNPIETDVTSWIHEVDEYVIIYGWDSKTTSHLALSKLRGAAEVWYRVLPSHLFTWEQWREIILNNFQKKRYLHGSMKAMIDCTTNKYDTYYEYHFAKLALIHKLKLPISQGDQVNLVMGGLEDERIKIAIETSNINTPEVLAAHFRVLDEQRLDRSKPETSNDSPTVSPAISKPKTYTNTQRATGAEKYKAWSSSARFPKKPDKAKDRAIFVGSAPVTTIMTSDQLLNALC</sequence>
<proteinExistence type="predicted"/>
<dbReference type="EMBL" id="JABDTM020019677">
    <property type="protein sequence ID" value="KAH0817344.1"/>
    <property type="molecule type" value="Genomic_DNA"/>
</dbReference>
<keyword evidence="3" id="KW-1185">Reference proteome</keyword>
<evidence type="ECO:0000313" key="2">
    <source>
        <dbReference type="EMBL" id="KAH0817344.1"/>
    </source>
</evidence>
<organism evidence="2 3">
    <name type="scientific">Tenebrio molitor</name>
    <name type="common">Yellow mealworm beetle</name>
    <dbReference type="NCBI Taxonomy" id="7067"/>
    <lineage>
        <taxon>Eukaryota</taxon>
        <taxon>Metazoa</taxon>
        <taxon>Ecdysozoa</taxon>
        <taxon>Arthropoda</taxon>
        <taxon>Hexapoda</taxon>
        <taxon>Insecta</taxon>
        <taxon>Pterygota</taxon>
        <taxon>Neoptera</taxon>
        <taxon>Endopterygota</taxon>
        <taxon>Coleoptera</taxon>
        <taxon>Polyphaga</taxon>
        <taxon>Cucujiformia</taxon>
        <taxon>Tenebrionidae</taxon>
        <taxon>Tenebrio</taxon>
    </lineage>
</organism>
<evidence type="ECO:0000256" key="1">
    <source>
        <dbReference type="SAM" id="MobiDB-lite"/>
    </source>
</evidence>
<dbReference type="AlphaFoldDB" id="A0A8J6LCN1"/>